<dbReference type="InterPro" id="IPR038726">
    <property type="entry name" value="PDDEXK_AddAB-type"/>
</dbReference>
<dbReference type="AlphaFoldDB" id="A0A3B0V4X2"/>
<protein>
    <recommendedName>
        <fullName evidence="1">PD-(D/E)XK endonuclease-like domain-containing protein</fullName>
    </recommendedName>
</protein>
<feature type="domain" description="PD-(D/E)XK endonuclease-like" evidence="1">
    <location>
        <begin position="46"/>
        <end position="283"/>
    </location>
</feature>
<gene>
    <name evidence="2" type="ORF">MNBD_CHLOROFLEXI01-1825</name>
</gene>
<dbReference type="Pfam" id="PF12705">
    <property type="entry name" value="PDDEXK_1"/>
    <property type="match status" value="1"/>
</dbReference>
<organism evidence="2">
    <name type="scientific">hydrothermal vent metagenome</name>
    <dbReference type="NCBI Taxonomy" id="652676"/>
    <lineage>
        <taxon>unclassified sequences</taxon>
        <taxon>metagenomes</taxon>
        <taxon>ecological metagenomes</taxon>
    </lineage>
</organism>
<accession>A0A3B0V4X2</accession>
<reference evidence="2" key="1">
    <citation type="submission" date="2018-06" db="EMBL/GenBank/DDBJ databases">
        <authorList>
            <person name="Zhirakovskaya E."/>
        </authorList>
    </citation>
    <scope>NUCLEOTIDE SEQUENCE</scope>
</reference>
<evidence type="ECO:0000313" key="2">
    <source>
        <dbReference type="EMBL" id="VAW32937.1"/>
    </source>
</evidence>
<sequence length="319" mass="36836">MAFIKDYTDLPDFLIFSICVIFDDFLVQCTSISEVRYLLMESHLMLSQYKLATFLACQRRFQLRYLRHLPWPNVPLSARTEANLHRGQEFHQLLERHFLGLPIASAAIVDAQIGQWWRQFEANWPFGNDFSANVRFLPETGLTVPLGDHLLYGRFDLLVMGKDKENIPFAHIFDWKTGKPVDEAALNGRWQTRLYLALLAEGGSAFLPQNSQLIPEKISLTYWYVQAADTPITIDYSTAKHKRSWAELRKHAAHLTEATAKDSWPLTDDLAHCRECVYQSYCDRREAGMVHPERLNKIELVEAEEATLLNEQLLTPELP</sequence>
<dbReference type="InterPro" id="IPR011604">
    <property type="entry name" value="PDDEXK-like_dom_sf"/>
</dbReference>
<dbReference type="Gene3D" id="3.90.320.10">
    <property type="match status" value="1"/>
</dbReference>
<dbReference type="EMBL" id="UOEU01000407">
    <property type="protein sequence ID" value="VAW32937.1"/>
    <property type="molecule type" value="Genomic_DNA"/>
</dbReference>
<name>A0A3B0V4X2_9ZZZZ</name>
<proteinExistence type="predicted"/>
<evidence type="ECO:0000259" key="1">
    <source>
        <dbReference type="Pfam" id="PF12705"/>
    </source>
</evidence>